<dbReference type="GO" id="GO:0005634">
    <property type="term" value="C:nucleus"/>
    <property type="evidence" value="ECO:0007669"/>
    <property type="project" value="TreeGrafter"/>
</dbReference>
<dbReference type="AlphaFoldDB" id="A0AA35XF54"/>
<feature type="domain" description="Calcineurin-like phosphoesterase" evidence="1">
    <location>
        <begin position="1"/>
        <end position="45"/>
    </location>
</feature>
<dbReference type="PANTHER" id="PTHR12849:SF0">
    <property type="entry name" value="LARIAT DEBRANCHING ENZYME"/>
    <property type="match status" value="1"/>
</dbReference>
<dbReference type="EMBL" id="CASHTH010004364">
    <property type="protein sequence ID" value="CAI8056498.1"/>
    <property type="molecule type" value="Genomic_DNA"/>
</dbReference>
<organism evidence="2 3">
    <name type="scientific">Geodia barretti</name>
    <name type="common">Barrett's horny sponge</name>
    <dbReference type="NCBI Taxonomy" id="519541"/>
    <lineage>
        <taxon>Eukaryota</taxon>
        <taxon>Metazoa</taxon>
        <taxon>Porifera</taxon>
        <taxon>Demospongiae</taxon>
        <taxon>Heteroscleromorpha</taxon>
        <taxon>Tetractinellida</taxon>
        <taxon>Astrophorina</taxon>
        <taxon>Geodiidae</taxon>
        <taxon>Geodia</taxon>
    </lineage>
</organism>
<dbReference type="GO" id="GO:0008419">
    <property type="term" value="F:RNA lariat debranching enzyme activity"/>
    <property type="evidence" value="ECO:0007669"/>
    <property type="project" value="TreeGrafter"/>
</dbReference>
<evidence type="ECO:0000313" key="2">
    <source>
        <dbReference type="EMBL" id="CAI8056498.1"/>
    </source>
</evidence>
<dbReference type="Pfam" id="PF00149">
    <property type="entry name" value="Metallophos"/>
    <property type="match status" value="1"/>
</dbReference>
<dbReference type="GO" id="GO:0000398">
    <property type="term" value="P:mRNA splicing, via spliceosome"/>
    <property type="evidence" value="ECO:0007669"/>
    <property type="project" value="TreeGrafter"/>
</dbReference>
<dbReference type="InterPro" id="IPR029052">
    <property type="entry name" value="Metallo-depent_PP-like"/>
</dbReference>
<protein>
    <submittedName>
        <fullName evidence="2">Lariat debranching enzyme</fullName>
    </submittedName>
</protein>
<dbReference type="PANTHER" id="PTHR12849">
    <property type="entry name" value="RNA LARIAT DEBRANCHING ENZYME"/>
    <property type="match status" value="1"/>
</dbReference>
<accession>A0AA35XF54</accession>
<comment type="caution">
    <text evidence="2">The sequence shown here is derived from an EMBL/GenBank/DDBJ whole genome shotgun (WGS) entry which is preliminary data.</text>
</comment>
<evidence type="ECO:0000259" key="1">
    <source>
        <dbReference type="Pfam" id="PF00149"/>
    </source>
</evidence>
<dbReference type="SUPFAM" id="SSF56300">
    <property type="entry name" value="Metallo-dependent phosphatases"/>
    <property type="match status" value="1"/>
</dbReference>
<dbReference type="InterPro" id="IPR004843">
    <property type="entry name" value="Calcineurin-like_PHP"/>
</dbReference>
<evidence type="ECO:0000313" key="3">
    <source>
        <dbReference type="Proteomes" id="UP001174909"/>
    </source>
</evidence>
<proteinExistence type="predicted"/>
<name>A0AA35XF54_GEOBA</name>
<dbReference type="Proteomes" id="UP001174909">
    <property type="component" value="Unassembled WGS sequence"/>
</dbReference>
<sequence>MKVVVEGCCHGELDQIYDVIGQLQEREGVTVDLLICCGDFQVILLFPAMTTPSSFSYFFQLIGSCNTVRHHFY</sequence>
<reference evidence="2" key="1">
    <citation type="submission" date="2023-03" db="EMBL/GenBank/DDBJ databases">
        <authorList>
            <person name="Steffen K."/>
            <person name="Cardenas P."/>
        </authorList>
    </citation>
    <scope>NUCLEOTIDE SEQUENCE</scope>
</reference>
<gene>
    <name evidence="2" type="ORF">GBAR_LOCUS30793</name>
</gene>
<keyword evidence="3" id="KW-1185">Reference proteome</keyword>